<evidence type="ECO:0000313" key="2">
    <source>
        <dbReference type="Proteomes" id="UP000655868"/>
    </source>
</evidence>
<proteinExistence type="predicted"/>
<reference evidence="1" key="1">
    <citation type="submission" date="2020-12" db="EMBL/GenBank/DDBJ databases">
        <title>Antrihabitans popcorni sp. nov. and Antrihabitans auranticaus sp. nov., isolated from a larva cave.</title>
        <authorList>
            <person name="Lee S.D."/>
            <person name="Kim I.S."/>
        </authorList>
    </citation>
    <scope>NUCLEOTIDE SEQUENCE</scope>
    <source>
        <strain evidence="1">YC3-6</strain>
    </source>
</reference>
<organism evidence="1 2">
    <name type="scientific">Antrihabitans stalagmiti</name>
    <dbReference type="NCBI Taxonomy" id="2799499"/>
    <lineage>
        <taxon>Bacteria</taxon>
        <taxon>Bacillati</taxon>
        <taxon>Actinomycetota</taxon>
        <taxon>Actinomycetes</taxon>
        <taxon>Mycobacteriales</taxon>
        <taxon>Nocardiaceae</taxon>
        <taxon>Antrihabitans</taxon>
    </lineage>
</organism>
<keyword evidence="2" id="KW-1185">Reference proteome</keyword>
<sequence>MSELLAKRAEITKLARLLGCDEWDLAYLERTDATTLRELRDSATDVLIVDQHPSLRRLARLGRLLPVGMAARIAERSFDPLICARLVPHLDNRHAAALARHLSPRFLAAISVELDPRREAGIIDRLPHDVVAAVAEALVARGEIVAMGRFVGCLDLEAVVAALSVVDAANLARIALVVEDRSSIAEVARRLSDETLSGILAAALDEELWPDILGLIDGMDDARLRDLAESAAVDGLLELACR</sequence>
<evidence type="ECO:0000313" key="1">
    <source>
        <dbReference type="EMBL" id="MBJ8338539.1"/>
    </source>
</evidence>
<name>A0A934NNP6_9NOCA</name>
<evidence type="ECO:0008006" key="3">
    <source>
        <dbReference type="Google" id="ProtNLM"/>
    </source>
</evidence>
<dbReference type="RefSeq" id="WP_199703216.1">
    <property type="nucleotide sequence ID" value="NZ_JAEMNV010000002.1"/>
</dbReference>
<dbReference type="EMBL" id="JAEMNV010000002">
    <property type="protein sequence ID" value="MBJ8338539.1"/>
    <property type="molecule type" value="Genomic_DNA"/>
</dbReference>
<dbReference type="SUPFAM" id="SSF158791">
    <property type="entry name" value="MgtE N-terminal domain-like"/>
    <property type="match status" value="1"/>
</dbReference>
<protein>
    <recommendedName>
        <fullName evidence="3">Magnesium transporter MgtE intracellular domain-containing protein</fullName>
    </recommendedName>
</protein>
<comment type="caution">
    <text evidence="1">The sequence shown here is derived from an EMBL/GenBank/DDBJ whole genome shotgun (WGS) entry which is preliminary data.</text>
</comment>
<accession>A0A934NNP6</accession>
<dbReference type="Proteomes" id="UP000655868">
    <property type="component" value="Unassembled WGS sequence"/>
</dbReference>
<dbReference type="AlphaFoldDB" id="A0A934NNP6"/>
<gene>
    <name evidence="1" type="ORF">JGU71_06560</name>
</gene>